<reference evidence="1 2" key="1">
    <citation type="submission" date="2021-08" db="EMBL/GenBank/DDBJ databases">
        <title>The genome sequence of Chitinophaga sp. B61.</title>
        <authorList>
            <person name="Zhang X."/>
        </authorList>
    </citation>
    <scope>NUCLEOTIDE SEQUENCE [LARGE SCALE GENOMIC DNA]</scope>
    <source>
        <strain evidence="1 2">B61</strain>
    </source>
</reference>
<accession>A0ABS7GAH3</accession>
<dbReference type="EMBL" id="JAICCF010000002">
    <property type="protein sequence ID" value="MBW8684668.1"/>
    <property type="molecule type" value="Genomic_DNA"/>
</dbReference>
<dbReference type="Proteomes" id="UP000812961">
    <property type="component" value="Unassembled WGS sequence"/>
</dbReference>
<sequence length="101" mass="11278">MKIVSSLYRTLLFVAIISQTACKKDTLPAETAEGRNVVACYVDGKLVRNRAPFGNTTPLYDCFYQHKYNTENGYYFHLSAKDKRQVLSGSMPCTKTVNASG</sequence>
<dbReference type="RefSeq" id="WP_220249885.1">
    <property type="nucleotide sequence ID" value="NZ_JAICCF010000002.1"/>
</dbReference>
<evidence type="ECO:0000313" key="2">
    <source>
        <dbReference type="Proteomes" id="UP000812961"/>
    </source>
</evidence>
<gene>
    <name evidence="1" type="ORF">K1Y79_10030</name>
</gene>
<evidence type="ECO:0000313" key="1">
    <source>
        <dbReference type="EMBL" id="MBW8684668.1"/>
    </source>
</evidence>
<organism evidence="1 2">
    <name type="scientific">Chitinophaga rhizophila</name>
    <dbReference type="NCBI Taxonomy" id="2866212"/>
    <lineage>
        <taxon>Bacteria</taxon>
        <taxon>Pseudomonadati</taxon>
        <taxon>Bacteroidota</taxon>
        <taxon>Chitinophagia</taxon>
        <taxon>Chitinophagales</taxon>
        <taxon>Chitinophagaceae</taxon>
        <taxon>Chitinophaga</taxon>
    </lineage>
</organism>
<protein>
    <submittedName>
        <fullName evidence="1">Uncharacterized protein</fullName>
    </submittedName>
</protein>
<keyword evidence="2" id="KW-1185">Reference proteome</keyword>
<comment type="caution">
    <text evidence="1">The sequence shown here is derived from an EMBL/GenBank/DDBJ whole genome shotgun (WGS) entry which is preliminary data.</text>
</comment>
<name>A0ABS7GAH3_9BACT</name>
<proteinExistence type="predicted"/>